<protein>
    <submittedName>
        <fullName evidence="3">Dehydrogenase</fullName>
    </submittedName>
</protein>
<organism evidence="3 4">
    <name type="scientific">Nitrosopumilus adriaticus</name>
    <dbReference type="NCBI Taxonomy" id="1580092"/>
    <lineage>
        <taxon>Archaea</taxon>
        <taxon>Nitrososphaerota</taxon>
        <taxon>Nitrososphaeria</taxon>
        <taxon>Nitrosopumilales</taxon>
        <taxon>Nitrosopumilaceae</taxon>
        <taxon>Nitrosopumilus</taxon>
    </lineage>
</organism>
<comment type="similarity">
    <text evidence="1">Belongs to the short-chain dehydrogenases/reductases (SDR) family.</text>
</comment>
<dbReference type="GO" id="GO:0016616">
    <property type="term" value="F:oxidoreductase activity, acting on the CH-OH group of donors, NAD or NADP as acceptor"/>
    <property type="evidence" value="ECO:0007669"/>
    <property type="project" value="TreeGrafter"/>
</dbReference>
<reference evidence="3 4" key="2">
    <citation type="journal article" date="2016" name="ISME J.">
        <title>Physiological and genomic characterization of two novel marine thaumarchaeal strains indicates niche differentiation.</title>
        <authorList>
            <person name="Bayer B."/>
            <person name="Vojvoda J."/>
            <person name="Offre P."/>
            <person name="Alves R.J."/>
            <person name="Elisabeth N.H."/>
            <person name="Garcia J.A."/>
            <person name="Volland J.M."/>
            <person name="Srivastava A."/>
            <person name="Schleper C."/>
            <person name="Herndl G.J."/>
        </authorList>
    </citation>
    <scope>NUCLEOTIDE SEQUENCE [LARGE SCALE GENOMIC DNA]</scope>
    <source>
        <strain evidence="3 4">NF5</strain>
    </source>
</reference>
<dbReference type="Gene3D" id="3.40.50.720">
    <property type="entry name" value="NAD(P)-binding Rossmann-like Domain"/>
    <property type="match status" value="1"/>
</dbReference>
<dbReference type="PANTHER" id="PTHR42760:SF133">
    <property type="entry name" value="3-OXOACYL-[ACYL-CARRIER-PROTEIN] REDUCTASE"/>
    <property type="match status" value="1"/>
</dbReference>
<sequence length="166" mass="18499">MKKSAKRFEDFPLDLWNDVVSVNLTGVFLCSQIFGKIMSTQKSGGKIVNISSIYGINGADQRIYGDSELNSPPSYAATKGAIVNFTRYLAAYWNRKNIRVNTMTLGGVLDKEYMNKKFIKNYSEKTMIGRMANNNEYNGGLLFLLSDASSYMTGANLILDGGWSAW</sequence>
<accession>A0A0D5C5M6</accession>
<dbReference type="InterPro" id="IPR036291">
    <property type="entry name" value="NAD(P)-bd_dom_sf"/>
</dbReference>
<dbReference type="SUPFAM" id="SSF51735">
    <property type="entry name" value="NAD(P)-binding Rossmann-fold domains"/>
    <property type="match status" value="1"/>
</dbReference>
<keyword evidence="4" id="KW-1185">Reference proteome</keyword>
<evidence type="ECO:0000256" key="2">
    <source>
        <dbReference type="ARBA" id="ARBA00023002"/>
    </source>
</evidence>
<evidence type="ECO:0000256" key="1">
    <source>
        <dbReference type="ARBA" id="ARBA00006484"/>
    </source>
</evidence>
<dbReference type="AlphaFoldDB" id="A0A0D5C5M6"/>
<dbReference type="PRINTS" id="PR00080">
    <property type="entry name" value="SDRFAMILY"/>
</dbReference>
<dbReference type="KEGG" id="nin:NADRNF5_2151"/>
<dbReference type="Proteomes" id="UP000032408">
    <property type="component" value="Chromosome"/>
</dbReference>
<gene>
    <name evidence="3" type="ORF">NADRNF5_2151</name>
</gene>
<name>A0A0D5C5M6_9ARCH</name>
<evidence type="ECO:0000313" key="4">
    <source>
        <dbReference type="Proteomes" id="UP000032408"/>
    </source>
</evidence>
<evidence type="ECO:0000313" key="3">
    <source>
        <dbReference type="EMBL" id="AJW71823.1"/>
    </source>
</evidence>
<proteinExistence type="inferred from homology"/>
<reference evidence="4" key="1">
    <citation type="submission" date="2015-03" db="EMBL/GenBank/DDBJ databases">
        <title>Characterization of two novel Thaumarchaeota isolated from the Northern Adriatic Sea.</title>
        <authorList>
            <person name="Bayer B."/>
            <person name="Vojvoda J."/>
            <person name="Offre P."/>
            <person name="Srivastava A."/>
            <person name="Elisabeth N."/>
            <person name="Garcia J.A.L."/>
            <person name="Schleper C."/>
            <person name="Herndl G.J."/>
        </authorList>
    </citation>
    <scope>NUCLEOTIDE SEQUENCE [LARGE SCALE GENOMIC DNA]</scope>
    <source>
        <strain evidence="4">NF5</strain>
    </source>
</reference>
<dbReference type="InterPro" id="IPR002347">
    <property type="entry name" value="SDR_fam"/>
</dbReference>
<dbReference type="HOGENOM" id="CLU_010194_47_3_2"/>
<dbReference type="EMBL" id="CP011070">
    <property type="protein sequence ID" value="AJW71823.1"/>
    <property type="molecule type" value="Genomic_DNA"/>
</dbReference>
<dbReference type="PANTHER" id="PTHR42760">
    <property type="entry name" value="SHORT-CHAIN DEHYDROGENASES/REDUCTASES FAMILY MEMBER"/>
    <property type="match status" value="1"/>
</dbReference>
<dbReference type="Pfam" id="PF13561">
    <property type="entry name" value="adh_short_C2"/>
    <property type="match status" value="1"/>
</dbReference>
<dbReference type="STRING" id="1580092.NADRNF5_2151"/>
<dbReference type="PRINTS" id="PR00081">
    <property type="entry name" value="GDHRDH"/>
</dbReference>
<keyword evidence="2" id="KW-0560">Oxidoreductase</keyword>